<reference evidence="1" key="1">
    <citation type="journal article" date="2015" name="Nature">
        <title>Complex archaea that bridge the gap between prokaryotes and eukaryotes.</title>
        <authorList>
            <person name="Spang A."/>
            <person name="Saw J.H."/>
            <person name="Jorgensen S.L."/>
            <person name="Zaremba-Niedzwiedzka K."/>
            <person name="Martijn J."/>
            <person name="Lind A.E."/>
            <person name="van Eijk R."/>
            <person name="Schleper C."/>
            <person name="Guy L."/>
            <person name="Ettema T.J."/>
        </authorList>
    </citation>
    <scope>NUCLEOTIDE SEQUENCE</scope>
</reference>
<dbReference type="AlphaFoldDB" id="A0A0F9GRM4"/>
<protein>
    <submittedName>
        <fullName evidence="1">Uncharacterized protein</fullName>
    </submittedName>
</protein>
<evidence type="ECO:0000313" key="1">
    <source>
        <dbReference type="EMBL" id="KKL93256.1"/>
    </source>
</evidence>
<organism evidence="1">
    <name type="scientific">marine sediment metagenome</name>
    <dbReference type="NCBI Taxonomy" id="412755"/>
    <lineage>
        <taxon>unclassified sequences</taxon>
        <taxon>metagenomes</taxon>
        <taxon>ecological metagenomes</taxon>
    </lineage>
</organism>
<accession>A0A0F9GRM4</accession>
<sequence>MGLLNYTTSVPAEQTAGEIIQVLVKHGGQRVIMDYDPVTHELTAVAWKVKTKGGVLPFRLPANVPAVAKILQEQHRRRQVDAIAVREGQA</sequence>
<dbReference type="EMBL" id="LAZR01019240">
    <property type="protein sequence ID" value="KKL93256.1"/>
    <property type="molecule type" value="Genomic_DNA"/>
</dbReference>
<proteinExistence type="predicted"/>
<gene>
    <name evidence="1" type="ORF">LCGC14_1876540</name>
</gene>
<feature type="non-terminal residue" evidence="1">
    <location>
        <position position="90"/>
    </location>
</feature>
<name>A0A0F9GRM4_9ZZZZ</name>
<comment type="caution">
    <text evidence="1">The sequence shown here is derived from an EMBL/GenBank/DDBJ whole genome shotgun (WGS) entry which is preliminary data.</text>
</comment>